<dbReference type="PANTHER" id="PTHR43301">
    <property type="entry name" value="ARABINAN ENDO-1,5-ALPHA-L-ARABINOSIDASE"/>
    <property type="match status" value="1"/>
</dbReference>
<dbReference type="CDD" id="cd18616">
    <property type="entry name" value="GH43_ABN-like"/>
    <property type="match status" value="1"/>
</dbReference>
<sequence>MRYYLFAIPLIFLFLTACSNGNDLNIDDEPTDEDKNTTYNNPVIPSSLPDPTIIKAADGYFYLYATEDIRNTPILRSEDLLNWKVLGTAFTNETRPNWEPNGGIWAPDINYINGKYVLYYSMSVWGGGNTCGIGIATATKPEGPFTDNGKLFRSNEIGVHNSIDPFYIEDAGKKYLFWGSFFGIYALELNDDGLSMKPATTRKVAGTAFEACYIHKKGNYYYMFASVGSCCEGANSSYRTVVGRSENLFGPYVNKAGRAMLDNEYEVLIQGNNKFVGTGHNSEIISDDAGNDWILYHSYIRSTPNKGRVLLMDQVHWVNGWPEVTGQSPSTQNSVPVFE</sequence>
<name>A0A6C0RD57_9BACT</name>
<feature type="signal peptide" evidence="8">
    <location>
        <begin position="1"/>
        <end position="19"/>
    </location>
</feature>
<keyword evidence="4 5" id="KW-0326">Glycosidase</keyword>
<evidence type="ECO:0000256" key="4">
    <source>
        <dbReference type="ARBA" id="ARBA00023295"/>
    </source>
</evidence>
<accession>A0A6C0RD57</accession>
<dbReference type="Proteomes" id="UP000474630">
    <property type="component" value="Chromosome"/>
</dbReference>
<dbReference type="EMBL" id="CP048409">
    <property type="protein sequence ID" value="QIA07413.1"/>
    <property type="molecule type" value="Genomic_DNA"/>
</dbReference>
<evidence type="ECO:0000256" key="1">
    <source>
        <dbReference type="ARBA" id="ARBA00004834"/>
    </source>
</evidence>
<protein>
    <submittedName>
        <fullName evidence="9">Family 43 glycosylhydrolase</fullName>
    </submittedName>
</protein>
<dbReference type="InterPro" id="IPR050727">
    <property type="entry name" value="GH43_arabinanases"/>
</dbReference>
<evidence type="ECO:0000256" key="2">
    <source>
        <dbReference type="ARBA" id="ARBA00009865"/>
    </source>
</evidence>
<feature type="site" description="Important for catalytic activity, responsible for pKa modulation of the active site Glu and correct orientation of both the proton donor and substrate" evidence="7">
    <location>
        <position position="164"/>
    </location>
</feature>
<dbReference type="Gene3D" id="2.115.10.20">
    <property type="entry name" value="Glycosyl hydrolase domain, family 43"/>
    <property type="match status" value="1"/>
</dbReference>
<dbReference type="PIRSF" id="PIRSF026534">
    <property type="entry name" value="Endo_alpha-L-arabinosidase"/>
    <property type="match status" value="1"/>
</dbReference>
<dbReference type="SUPFAM" id="SSF75005">
    <property type="entry name" value="Arabinanase/levansucrase/invertase"/>
    <property type="match status" value="1"/>
</dbReference>
<evidence type="ECO:0000313" key="10">
    <source>
        <dbReference type="Proteomes" id="UP000474630"/>
    </source>
</evidence>
<evidence type="ECO:0000313" key="9">
    <source>
        <dbReference type="EMBL" id="QIA07413.1"/>
    </source>
</evidence>
<dbReference type="KEGG" id="drc:G0Q07_06580"/>
<feature type="chain" id="PRO_5025511229" evidence="8">
    <location>
        <begin position="20"/>
        <end position="339"/>
    </location>
</feature>
<proteinExistence type="inferred from homology"/>
<evidence type="ECO:0000256" key="6">
    <source>
        <dbReference type="PIRSR" id="PIRSR026534-1"/>
    </source>
</evidence>
<evidence type="ECO:0000256" key="8">
    <source>
        <dbReference type="SAM" id="SignalP"/>
    </source>
</evidence>
<dbReference type="PANTHER" id="PTHR43301:SF3">
    <property type="entry name" value="ARABINAN ENDO-1,5-ALPHA-L-ARABINOSIDASE A-RELATED"/>
    <property type="match status" value="1"/>
</dbReference>
<dbReference type="AlphaFoldDB" id="A0A6C0RD57"/>
<comment type="similarity">
    <text evidence="2 5">Belongs to the glycosyl hydrolase 43 family.</text>
</comment>
<feature type="site" description="Important for substrate recognition" evidence="7">
    <location>
        <position position="280"/>
    </location>
</feature>
<dbReference type="RefSeq" id="WP_163345335.1">
    <property type="nucleotide sequence ID" value="NZ_CP048409.1"/>
</dbReference>
<evidence type="ECO:0000256" key="5">
    <source>
        <dbReference type="PIRNR" id="PIRNR026534"/>
    </source>
</evidence>
<feature type="active site" description="Proton donor" evidence="6">
    <location>
        <position position="210"/>
    </location>
</feature>
<keyword evidence="10" id="KW-1185">Reference proteome</keyword>
<keyword evidence="8" id="KW-0732">Signal</keyword>
<dbReference type="InterPro" id="IPR023296">
    <property type="entry name" value="Glyco_hydro_beta-prop_sf"/>
</dbReference>
<dbReference type="GO" id="GO:0046558">
    <property type="term" value="F:arabinan endo-1,5-alpha-L-arabinosidase activity"/>
    <property type="evidence" value="ECO:0007669"/>
    <property type="project" value="InterPro"/>
</dbReference>
<dbReference type="GO" id="GO:0031222">
    <property type="term" value="P:arabinan catabolic process"/>
    <property type="evidence" value="ECO:0007669"/>
    <property type="project" value="UniProtKB-UniPathway"/>
</dbReference>
<organism evidence="9 10">
    <name type="scientific">Draconibacterium halophilum</name>
    <dbReference type="NCBI Taxonomy" id="2706887"/>
    <lineage>
        <taxon>Bacteria</taxon>
        <taxon>Pseudomonadati</taxon>
        <taxon>Bacteroidota</taxon>
        <taxon>Bacteroidia</taxon>
        <taxon>Marinilabiliales</taxon>
        <taxon>Prolixibacteraceae</taxon>
        <taxon>Draconibacterium</taxon>
    </lineage>
</organism>
<dbReference type="PROSITE" id="PS51257">
    <property type="entry name" value="PROKAR_LIPOPROTEIN"/>
    <property type="match status" value="1"/>
</dbReference>
<keyword evidence="3 5" id="KW-0378">Hydrolase</keyword>
<evidence type="ECO:0000256" key="3">
    <source>
        <dbReference type="ARBA" id="ARBA00022801"/>
    </source>
</evidence>
<feature type="active site" description="Proton acceptor" evidence="6">
    <location>
        <position position="50"/>
    </location>
</feature>
<dbReference type="UniPathway" id="UPA00667"/>
<evidence type="ECO:0000256" key="7">
    <source>
        <dbReference type="PIRSR" id="PIRSR026534-3"/>
    </source>
</evidence>
<dbReference type="InterPro" id="IPR006710">
    <property type="entry name" value="Glyco_hydro_43"/>
</dbReference>
<comment type="pathway">
    <text evidence="1 5">Glycan metabolism; L-arabinan degradation.</text>
</comment>
<reference evidence="9 10" key="1">
    <citation type="submission" date="2020-02" db="EMBL/GenBank/DDBJ databases">
        <title>Genome sequencing for Draconibacterium sp. strain M1.</title>
        <authorList>
            <person name="Park S.-J."/>
        </authorList>
    </citation>
    <scope>NUCLEOTIDE SEQUENCE [LARGE SCALE GENOMIC DNA]</scope>
    <source>
        <strain evidence="9 10">M1</strain>
    </source>
</reference>
<dbReference type="Pfam" id="PF04616">
    <property type="entry name" value="Glyco_hydro_43"/>
    <property type="match status" value="1"/>
</dbReference>
<gene>
    <name evidence="9" type="ORF">G0Q07_06580</name>
</gene>
<dbReference type="InterPro" id="IPR016840">
    <property type="entry name" value="Glyco_hydro_43_endo_a_Ara-ase"/>
</dbReference>